<organism evidence="1 2">
    <name type="scientific">Marinigracilibium pacificum</name>
    <dbReference type="NCBI Taxonomy" id="2729599"/>
    <lineage>
        <taxon>Bacteria</taxon>
        <taxon>Pseudomonadati</taxon>
        <taxon>Bacteroidota</taxon>
        <taxon>Cytophagia</taxon>
        <taxon>Cytophagales</taxon>
        <taxon>Flammeovirgaceae</taxon>
        <taxon>Marinigracilibium</taxon>
    </lineage>
</organism>
<dbReference type="AlphaFoldDB" id="A0A848IVG5"/>
<evidence type="ECO:0000313" key="2">
    <source>
        <dbReference type="Proteomes" id="UP000559010"/>
    </source>
</evidence>
<reference evidence="1 2" key="1">
    <citation type="submission" date="2020-04" db="EMBL/GenBank/DDBJ databases">
        <title>Flammeovirgaceae bacterium KN852 isolated from deep sea.</title>
        <authorList>
            <person name="Zhang D.-C."/>
        </authorList>
    </citation>
    <scope>NUCLEOTIDE SEQUENCE [LARGE SCALE GENOMIC DNA]</scope>
    <source>
        <strain evidence="1 2">KN852</strain>
    </source>
</reference>
<accession>A0A848IVG5</accession>
<dbReference type="Gene3D" id="3.40.50.2000">
    <property type="entry name" value="Glycogen Phosphorylase B"/>
    <property type="match status" value="1"/>
</dbReference>
<evidence type="ECO:0000313" key="1">
    <source>
        <dbReference type="EMBL" id="NMM47231.1"/>
    </source>
</evidence>
<dbReference type="EMBL" id="JABBNU010000001">
    <property type="protein sequence ID" value="NMM47231.1"/>
    <property type="molecule type" value="Genomic_DNA"/>
</dbReference>
<name>A0A848IVG5_9BACT</name>
<sequence>MNQDITTNEDIIIFTLSRWDSPISSPSLAIAKEFAKKNRVFYVDHPFSYKDLIGNFDSSQIKQRMNTWFKSDTRFSRPEKLPENLTIVTPGLTVPINFLPQGKLYDYFSNLNDKIILRAITETIEKFDIKDFIFINAFDPFFLQKLPESIKPKVSVYQSMDDISQVAYTHKHGSRLEKETIANYDVTLTTGKELHKIKNQVKGSAYYHPNAADLKLFKRSLDPNLIKPKDWPKEATDKVVGFIGNIETRMDYQLLEGVIDRLKDYKFIFIGPTGTDEYKTIDLFNKNNVFYLGPKKIDELPGYLKYIDVAIIPFKCNTLTKSIYPLKINEYLAAGKPVVATRFSEDILTFSEVISFGSDPEEFAESIVSEYVNNSEKRVEARFKVAEKNTWGARVTQFWDILKSYKNKGYEHVG</sequence>
<keyword evidence="1" id="KW-0808">Transferase</keyword>
<dbReference type="Gene3D" id="3.40.50.11010">
    <property type="match status" value="1"/>
</dbReference>
<dbReference type="SUPFAM" id="SSF53756">
    <property type="entry name" value="UDP-Glycosyltransferase/glycogen phosphorylase"/>
    <property type="match status" value="1"/>
</dbReference>
<keyword evidence="2" id="KW-1185">Reference proteome</keyword>
<gene>
    <name evidence="1" type="ORF">HH304_02395</name>
</gene>
<dbReference type="Pfam" id="PF13692">
    <property type="entry name" value="Glyco_trans_1_4"/>
    <property type="match status" value="1"/>
</dbReference>
<dbReference type="RefSeq" id="WP_169677840.1">
    <property type="nucleotide sequence ID" value="NZ_JABBNU010000001.1"/>
</dbReference>
<dbReference type="Proteomes" id="UP000559010">
    <property type="component" value="Unassembled WGS sequence"/>
</dbReference>
<dbReference type="PANTHER" id="PTHR12526">
    <property type="entry name" value="GLYCOSYLTRANSFERASE"/>
    <property type="match status" value="1"/>
</dbReference>
<protein>
    <submittedName>
        <fullName evidence="1">Glycosyltransferase family 1 protein</fullName>
    </submittedName>
</protein>
<comment type="caution">
    <text evidence="1">The sequence shown here is derived from an EMBL/GenBank/DDBJ whole genome shotgun (WGS) entry which is preliminary data.</text>
</comment>
<dbReference type="GO" id="GO:0016740">
    <property type="term" value="F:transferase activity"/>
    <property type="evidence" value="ECO:0007669"/>
    <property type="project" value="UniProtKB-KW"/>
</dbReference>
<proteinExistence type="predicted"/>